<dbReference type="EMBL" id="CACTIH010005879">
    <property type="protein sequence ID" value="CAA3002791.1"/>
    <property type="molecule type" value="Genomic_DNA"/>
</dbReference>
<protein>
    <submittedName>
        <fullName evidence="2">Uncharacterized protein</fullName>
    </submittedName>
</protein>
<dbReference type="Proteomes" id="UP000594638">
    <property type="component" value="Unassembled WGS sequence"/>
</dbReference>
<accession>A0A8S0TCD5</accession>
<keyword evidence="3" id="KW-1185">Reference proteome</keyword>
<reference evidence="2 3" key="1">
    <citation type="submission" date="2019-12" db="EMBL/GenBank/DDBJ databases">
        <authorList>
            <person name="Alioto T."/>
            <person name="Alioto T."/>
            <person name="Gomez Garrido J."/>
        </authorList>
    </citation>
    <scope>NUCLEOTIDE SEQUENCE [LARGE SCALE GENOMIC DNA]</scope>
</reference>
<evidence type="ECO:0000313" key="3">
    <source>
        <dbReference type="Proteomes" id="UP000594638"/>
    </source>
</evidence>
<dbReference type="AlphaFoldDB" id="A0A8S0TCD5"/>
<feature type="non-terminal residue" evidence="2">
    <location>
        <position position="98"/>
    </location>
</feature>
<comment type="caution">
    <text evidence="2">The sequence shown here is derived from an EMBL/GenBank/DDBJ whole genome shotgun (WGS) entry which is preliminary data.</text>
</comment>
<organism evidence="2 3">
    <name type="scientific">Olea europaea subsp. europaea</name>
    <dbReference type="NCBI Taxonomy" id="158383"/>
    <lineage>
        <taxon>Eukaryota</taxon>
        <taxon>Viridiplantae</taxon>
        <taxon>Streptophyta</taxon>
        <taxon>Embryophyta</taxon>
        <taxon>Tracheophyta</taxon>
        <taxon>Spermatophyta</taxon>
        <taxon>Magnoliopsida</taxon>
        <taxon>eudicotyledons</taxon>
        <taxon>Gunneridae</taxon>
        <taxon>Pentapetalae</taxon>
        <taxon>asterids</taxon>
        <taxon>lamiids</taxon>
        <taxon>Lamiales</taxon>
        <taxon>Oleaceae</taxon>
        <taxon>Oleeae</taxon>
        <taxon>Olea</taxon>
    </lineage>
</organism>
<feature type="compositionally biased region" description="Polar residues" evidence="1">
    <location>
        <begin position="67"/>
        <end position="76"/>
    </location>
</feature>
<evidence type="ECO:0000256" key="1">
    <source>
        <dbReference type="SAM" id="MobiDB-lite"/>
    </source>
</evidence>
<name>A0A8S0TCD5_OLEEU</name>
<gene>
    <name evidence="2" type="ORF">OLEA9_A044863</name>
</gene>
<feature type="region of interest" description="Disordered" evidence="1">
    <location>
        <begin position="55"/>
        <end position="76"/>
    </location>
</feature>
<proteinExistence type="predicted"/>
<sequence>MTITTTRIAPNTTTNIAMAKIYKYNQQNPKIISYGSERERDNTQKTQTPFEHRFQSPFEPASAAKPPSNTSSSHRLNLQAPRTFVTVYSIAVHISCHS</sequence>
<evidence type="ECO:0000313" key="2">
    <source>
        <dbReference type="EMBL" id="CAA3002791.1"/>
    </source>
</evidence>